<name>A0ABT1AB60_9PSEU</name>
<gene>
    <name evidence="3" type="ORF">KDL28_34435</name>
</gene>
<protein>
    <submittedName>
        <fullName evidence="3">Helix-turn-helix transcriptional regulator</fullName>
    </submittedName>
</protein>
<dbReference type="CDD" id="cd00090">
    <property type="entry name" value="HTH_ARSR"/>
    <property type="match status" value="1"/>
</dbReference>
<feature type="compositionally biased region" description="Basic and acidic residues" evidence="1">
    <location>
        <begin position="159"/>
        <end position="169"/>
    </location>
</feature>
<dbReference type="SMART" id="SM00418">
    <property type="entry name" value="HTH_ARSR"/>
    <property type="match status" value="1"/>
</dbReference>
<proteinExistence type="predicted"/>
<accession>A0ABT1AB60</accession>
<dbReference type="InterPro" id="IPR036390">
    <property type="entry name" value="WH_DNA-bd_sf"/>
</dbReference>
<feature type="region of interest" description="Disordered" evidence="1">
    <location>
        <begin position="159"/>
        <end position="178"/>
    </location>
</feature>
<dbReference type="Proteomes" id="UP001165283">
    <property type="component" value="Unassembled WGS sequence"/>
</dbReference>
<dbReference type="InterPro" id="IPR036388">
    <property type="entry name" value="WH-like_DNA-bd_sf"/>
</dbReference>
<dbReference type="EMBL" id="JAGSOV010000078">
    <property type="protein sequence ID" value="MCO1660171.1"/>
    <property type="molecule type" value="Genomic_DNA"/>
</dbReference>
<comment type="caution">
    <text evidence="3">The sequence shown here is derived from an EMBL/GenBank/DDBJ whole genome shotgun (WGS) entry which is preliminary data.</text>
</comment>
<feature type="domain" description="HTH arsR-type" evidence="2">
    <location>
        <begin position="13"/>
        <end position="94"/>
    </location>
</feature>
<evidence type="ECO:0000313" key="4">
    <source>
        <dbReference type="Proteomes" id="UP001165283"/>
    </source>
</evidence>
<reference evidence="3" key="1">
    <citation type="submission" date="2021-04" db="EMBL/GenBank/DDBJ databases">
        <title>Pseudonocardia sp. nov., isolated from sandy soil of mangrove forest.</title>
        <authorList>
            <person name="Zan Z."/>
            <person name="Huang R."/>
            <person name="Liu W."/>
        </authorList>
    </citation>
    <scope>NUCLEOTIDE SEQUENCE</scope>
    <source>
        <strain evidence="3">S2-4</strain>
    </source>
</reference>
<dbReference type="InterPro" id="IPR011991">
    <property type="entry name" value="ArsR-like_HTH"/>
</dbReference>
<dbReference type="Gene3D" id="1.10.10.10">
    <property type="entry name" value="Winged helix-like DNA-binding domain superfamily/Winged helix DNA-binding domain"/>
    <property type="match status" value="1"/>
</dbReference>
<dbReference type="RefSeq" id="WP_252445515.1">
    <property type="nucleotide sequence ID" value="NZ_JAGSOV010000078.1"/>
</dbReference>
<evidence type="ECO:0000313" key="3">
    <source>
        <dbReference type="EMBL" id="MCO1660171.1"/>
    </source>
</evidence>
<dbReference type="InterPro" id="IPR001845">
    <property type="entry name" value="HTH_ArsR_DNA-bd_dom"/>
</dbReference>
<evidence type="ECO:0000259" key="2">
    <source>
        <dbReference type="SMART" id="SM00418"/>
    </source>
</evidence>
<keyword evidence="4" id="KW-1185">Reference proteome</keyword>
<organism evidence="3 4">
    <name type="scientific">Pseudonocardia humida</name>
    <dbReference type="NCBI Taxonomy" id="2800819"/>
    <lineage>
        <taxon>Bacteria</taxon>
        <taxon>Bacillati</taxon>
        <taxon>Actinomycetota</taxon>
        <taxon>Actinomycetes</taxon>
        <taxon>Pseudonocardiales</taxon>
        <taxon>Pseudonocardiaceae</taxon>
        <taxon>Pseudonocardia</taxon>
    </lineage>
</organism>
<dbReference type="SUPFAM" id="SSF46785">
    <property type="entry name" value="Winged helix' DNA-binding domain"/>
    <property type="match status" value="1"/>
</dbReference>
<sequence>MTEEMPGRVTDPLALRALSHPLRWKLIELLRLEATATATRCAEFTGESVASCSYHLGILAKYGFVEPADPGPGREKPWRITSRQLSISAEGLDPEAALAAETVNEIYLDHEFGRMKESFRRFDREPERWRRHSGTRSRVKHLTPDELQRMKEEVWEVMERYSEREEDPSARPPGSRPVRLMFASYLPLPAPPADDPHDEEES</sequence>
<evidence type="ECO:0000256" key="1">
    <source>
        <dbReference type="SAM" id="MobiDB-lite"/>
    </source>
</evidence>